<dbReference type="InterPro" id="IPR046348">
    <property type="entry name" value="SIS_dom_sf"/>
</dbReference>
<keyword evidence="3" id="KW-0413">Isomerase</keyword>
<reference evidence="4" key="1">
    <citation type="submission" date="2020-05" db="EMBL/GenBank/DDBJ databases">
        <authorList>
            <person name="Chiriac C."/>
            <person name="Salcher M."/>
            <person name="Ghai R."/>
            <person name="Kavagutti S V."/>
        </authorList>
    </citation>
    <scope>NUCLEOTIDE SEQUENCE</scope>
</reference>
<dbReference type="GO" id="GO:0048029">
    <property type="term" value="F:monosaccharide binding"/>
    <property type="evidence" value="ECO:0007669"/>
    <property type="project" value="TreeGrafter"/>
</dbReference>
<evidence type="ECO:0000256" key="1">
    <source>
        <dbReference type="ARBA" id="ARBA00022432"/>
    </source>
</evidence>
<dbReference type="GO" id="GO:0097367">
    <property type="term" value="F:carbohydrate derivative binding"/>
    <property type="evidence" value="ECO:0007669"/>
    <property type="project" value="InterPro"/>
</dbReference>
<dbReference type="Pfam" id="PF00342">
    <property type="entry name" value="PGI"/>
    <property type="match status" value="1"/>
</dbReference>
<dbReference type="GO" id="GO:0006094">
    <property type="term" value="P:gluconeogenesis"/>
    <property type="evidence" value="ECO:0007669"/>
    <property type="project" value="UniProtKB-KW"/>
</dbReference>
<dbReference type="SUPFAM" id="SSF53697">
    <property type="entry name" value="SIS domain"/>
    <property type="match status" value="1"/>
</dbReference>
<protein>
    <submittedName>
        <fullName evidence="4">Unannotated protein</fullName>
    </submittedName>
</protein>
<accession>A0A6J6GF61</accession>
<dbReference type="EMBL" id="CAEZUJ010000011">
    <property type="protein sequence ID" value="CAB4595448.1"/>
    <property type="molecule type" value="Genomic_DNA"/>
</dbReference>
<evidence type="ECO:0000313" key="4">
    <source>
        <dbReference type="EMBL" id="CAB4595448.1"/>
    </source>
</evidence>
<organism evidence="4">
    <name type="scientific">freshwater metagenome</name>
    <dbReference type="NCBI Taxonomy" id="449393"/>
    <lineage>
        <taxon>unclassified sequences</taxon>
        <taxon>metagenomes</taxon>
        <taxon>ecological metagenomes</taxon>
    </lineage>
</organism>
<sequence length="501" mass="54326">MISVSGSPIDSAMNSGLLEKLNLANQRLQNRDALLWGQGAKAEALNRLGWIDLPTKSTQLLPKFDAIAALRRKNSINRIVLCGMGGSSLAPEVIAASNLESELPLIIIDSTDPADLLPILNSDLSTTLFIFASKSGSTIETNSHRALFHAESVKQELEIRDHFLVITDPDSALEIWAKDHGVQVLNGFADVGGRFSALSAFGLAPAAICGIDVSILLDEAQDIALELAKPSNPAVLLALAIFESGSSFISLPDSPLSQWIEQLIAESTGKEGKGVLPVVENRQPENSKIVRVVFTPPTDKNQSTDIHLTASLGGHFVFWEWTTALLCHLLEVNPFDQPNVTLAKERANSVLAEKASFAKPIADKEISTQLKDFTSKIKPLGYVGILAFLPRNFEPQINELSAEFKRLINIPVTLGWGPRYLHSTGQFHKGGIPTGSFLILTHEGEQDLGIPGQNYSFAQLQKAQALGDVAALTESNLNVLHLTLSKDLTLNKINQSLREVF</sequence>
<dbReference type="PANTHER" id="PTHR11469:SF1">
    <property type="entry name" value="GLUCOSE-6-PHOSPHATE ISOMERASE"/>
    <property type="match status" value="1"/>
</dbReference>
<evidence type="ECO:0000256" key="3">
    <source>
        <dbReference type="ARBA" id="ARBA00023235"/>
    </source>
</evidence>
<dbReference type="GO" id="GO:0005829">
    <property type="term" value="C:cytosol"/>
    <property type="evidence" value="ECO:0007669"/>
    <property type="project" value="TreeGrafter"/>
</dbReference>
<dbReference type="PANTHER" id="PTHR11469">
    <property type="entry name" value="GLUCOSE-6-PHOSPHATE ISOMERASE"/>
    <property type="match status" value="1"/>
</dbReference>
<dbReference type="InterPro" id="IPR001672">
    <property type="entry name" value="G6P_Isomerase"/>
</dbReference>
<keyword evidence="2" id="KW-0324">Glycolysis</keyword>
<evidence type="ECO:0000256" key="2">
    <source>
        <dbReference type="ARBA" id="ARBA00023152"/>
    </source>
</evidence>
<evidence type="ECO:0000313" key="5">
    <source>
        <dbReference type="EMBL" id="CAB4785640.1"/>
    </source>
</evidence>
<dbReference type="GO" id="GO:0004347">
    <property type="term" value="F:glucose-6-phosphate isomerase activity"/>
    <property type="evidence" value="ECO:0007669"/>
    <property type="project" value="InterPro"/>
</dbReference>
<gene>
    <name evidence="4" type="ORF">UFOPK1811_00435</name>
    <name evidence="5" type="ORF">UFOPK2922_01320</name>
</gene>
<dbReference type="Gene3D" id="3.40.50.10490">
    <property type="entry name" value="Glucose-6-phosphate isomerase like protein, domain 1"/>
    <property type="match status" value="3"/>
</dbReference>
<dbReference type="GO" id="GO:0006096">
    <property type="term" value="P:glycolytic process"/>
    <property type="evidence" value="ECO:0007669"/>
    <property type="project" value="UniProtKB-KW"/>
</dbReference>
<dbReference type="PROSITE" id="PS51463">
    <property type="entry name" value="P_GLUCOSE_ISOMERASE_3"/>
    <property type="match status" value="1"/>
</dbReference>
<dbReference type="GO" id="GO:0051156">
    <property type="term" value="P:glucose 6-phosphate metabolic process"/>
    <property type="evidence" value="ECO:0007669"/>
    <property type="project" value="TreeGrafter"/>
</dbReference>
<name>A0A6J6GF61_9ZZZZ</name>
<proteinExistence type="predicted"/>
<dbReference type="AlphaFoldDB" id="A0A6J6GF61"/>
<keyword evidence="1" id="KW-0312">Gluconeogenesis</keyword>
<dbReference type="EMBL" id="CAEZZS010000085">
    <property type="protein sequence ID" value="CAB4785640.1"/>
    <property type="molecule type" value="Genomic_DNA"/>
</dbReference>